<sequence length="267" mass="29587">MTKNTICISFNFGPFFWDSGVAALNDTSSGSAITSELKHLLIQVHGFLLIFGYFLCLSLGSACARYLRRFSPGQKIQGHRIWFILHRTINWMGMGLIAAGMLAILIAYNFEWKGPKPGGSKNTSSGAFHSLFGAISVVLAVGQPISLLFKCAPDDKRRRPWFNVIHRYVGVSSWITAAIALGIAAKNFRKRISDTEAAFNICIIFFVSILILFAIGECIKKTVEKAAEQRKNKLASENQTRLFQIICAFSVFSAAISAYLSILIFRT</sequence>
<name>A0AAD4MPI7_9BILA</name>
<dbReference type="AlphaFoldDB" id="A0AAD4MPI7"/>
<evidence type="ECO:0000256" key="5">
    <source>
        <dbReference type="ARBA" id="ARBA00022692"/>
    </source>
</evidence>
<feature type="transmembrane region" description="Helical" evidence="12">
    <location>
        <begin position="47"/>
        <end position="67"/>
    </location>
</feature>
<comment type="caution">
    <text evidence="14">The sequence shown here is derived from an EMBL/GenBank/DDBJ whole genome shotgun (WGS) entry which is preliminary data.</text>
</comment>
<feature type="transmembrane region" description="Helical" evidence="12">
    <location>
        <begin position="88"/>
        <end position="108"/>
    </location>
</feature>
<dbReference type="InterPro" id="IPR045150">
    <property type="entry name" value="CYB561D1/2"/>
</dbReference>
<feature type="transmembrane region" description="Helical" evidence="12">
    <location>
        <begin position="240"/>
        <end position="265"/>
    </location>
</feature>
<evidence type="ECO:0000256" key="8">
    <source>
        <dbReference type="ARBA" id="ARBA00022989"/>
    </source>
</evidence>
<evidence type="ECO:0000256" key="1">
    <source>
        <dbReference type="ARBA" id="ARBA00001970"/>
    </source>
</evidence>
<proteinExistence type="predicted"/>
<dbReference type="Proteomes" id="UP001201812">
    <property type="component" value="Unassembled WGS sequence"/>
</dbReference>
<feature type="domain" description="Cytochrome b561" evidence="13">
    <location>
        <begin position="8"/>
        <end position="222"/>
    </location>
</feature>
<feature type="transmembrane region" description="Helical" evidence="12">
    <location>
        <begin position="128"/>
        <end position="149"/>
    </location>
</feature>
<keyword evidence="7" id="KW-0249">Electron transport</keyword>
<evidence type="ECO:0000256" key="4">
    <source>
        <dbReference type="ARBA" id="ARBA00022617"/>
    </source>
</evidence>
<dbReference type="Gene3D" id="1.20.120.1770">
    <property type="match status" value="1"/>
</dbReference>
<dbReference type="GO" id="GO:0140575">
    <property type="term" value="F:transmembrane monodehydroascorbate reductase activity"/>
    <property type="evidence" value="ECO:0007669"/>
    <property type="project" value="InterPro"/>
</dbReference>
<gene>
    <name evidence="14" type="ORF">DdX_16956</name>
</gene>
<evidence type="ECO:0000256" key="6">
    <source>
        <dbReference type="ARBA" id="ARBA00022723"/>
    </source>
</evidence>
<evidence type="ECO:0000256" key="9">
    <source>
        <dbReference type="ARBA" id="ARBA00023004"/>
    </source>
</evidence>
<dbReference type="GO" id="GO:0140571">
    <property type="term" value="F:transmembrane ascorbate ferrireductase activity"/>
    <property type="evidence" value="ECO:0007669"/>
    <property type="project" value="UniProtKB-EC"/>
</dbReference>
<dbReference type="EC" id="7.2.1.3" evidence="11"/>
<reference evidence="14" key="1">
    <citation type="submission" date="2022-01" db="EMBL/GenBank/DDBJ databases">
        <title>Genome Sequence Resource for Two Populations of Ditylenchus destructor, the Migratory Endoparasitic Phytonematode.</title>
        <authorList>
            <person name="Zhang H."/>
            <person name="Lin R."/>
            <person name="Xie B."/>
        </authorList>
    </citation>
    <scope>NUCLEOTIDE SEQUENCE</scope>
    <source>
        <strain evidence="14">BazhouSP</strain>
    </source>
</reference>
<feature type="transmembrane region" description="Helical" evidence="12">
    <location>
        <begin position="197"/>
        <end position="219"/>
    </location>
</feature>
<keyword evidence="4" id="KW-0349">Heme</keyword>
<dbReference type="CDD" id="cd08760">
    <property type="entry name" value="Cyt_b561_FRRS1_like"/>
    <property type="match status" value="1"/>
</dbReference>
<dbReference type="GO" id="GO:0046872">
    <property type="term" value="F:metal ion binding"/>
    <property type="evidence" value="ECO:0007669"/>
    <property type="project" value="UniProtKB-KW"/>
</dbReference>
<dbReference type="GO" id="GO:0016020">
    <property type="term" value="C:membrane"/>
    <property type="evidence" value="ECO:0007669"/>
    <property type="project" value="UniProtKB-SubCell"/>
</dbReference>
<evidence type="ECO:0000313" key="15">
    <source>
        <dbReference type="Proteomes" id="UP001201812"/>
    </source>
</evidence>
<evidence type="ECO:0000256" key="2">
    <source>
        <dbReference type="ARBA" id="ARBA00004141"/>
    </source>
</evidence>
<dbReference type="PANTHER" id="PTHR15422">
    <property type="entry name" value="OS05G0565100 PROTEIN"/>
    <property type="match status" value="1"/>
</dbReference>
<dbReference type="InterPro" id="IPR006593">
    <property type="entry name" value="Cyt_b561/ferric_Rdtase_TM"/>
</dbReference>
<comment type="cofactor">
    <cofactor evidence="1">
        <name>heme b</name>
        <dbReference type="ChEBI" id="CHEBI:60344"/>
    </cofactor>
</comment>
<evidence type="ECO:0000256" key="11">
    <source>
        <dbReference type="ARBA" id="ARBA00024225"/>
    </source>
</evidence>
<dbReference type="SMART" id="SM00665">
    <property type="entry name" value="B561"/>
    <property type="match status" value="1"/>
</dbReference>
<dbReference type="EMBL" id="JAKKPZ010000158">
    <property type="protein sequence ID" value="KAI1700045.1"/>
    <property type="molecule type" value="Genomic_DNA"/>
</dbReference>
<keyword evidence="6" id="KW-0479">Metal-binding</keyword>
<keyword evidence="3" id="KW-0813">Transport</keyword>
<feature type="transmembrane region" description="Helical" evidence="12">
    <location>
        <begin position="161"/>
        <end position="185"/>
    </location>
</feature>
<dbReference type="GO" id="GO:0020037">
    <property type="term" value="F:heme binding"/>
    <property type="evidence" value="ECO:0007669"/>
    <property type="project" value="TreeGrafter"/>
</dbReference>
<evidence type="ECO:0000313" key="14">
    <source>
        <dbReference type="EMBL" id="KAI1700045.1"/>
    </source>
</evidence>
<evidence type="ECO:0000256" key="10">
    <source>
        <dbReference type="ARBA" id="ARBA00023136"/>
    </source>
</evidence>
<protein>
    <recommendedName>
        <fullName evidence="11">ascorbate ferrireductase (transmembrane)</fullName>
        <ecNumber evidence="11">7.2.1.3</ecNumber>
    </recommendedName>
</protein>
<evidence type="ECO:0000256" key="12">
    <source>
        <dbReference type="SAM" id="Phobius"/>
    </source>
</evidence>
<evidence type="ECO:0000256" key="3">
    <source>
        <dbReference type="ARBA" id="ARBA00022448"/>
    </source>
</evidence>
<evidence type="ECO:0000259" key="13">
    <source>
        <dbReference type="PROSITE" id="PS50939"/>
    </source>
</evidence>
<keyword evidence="9" id="KW-0408">Iron</keyword>
<dbReference type="PROSITE" id="PS50939">
    <property type="entry name" value="CYTOCHROME_B561"/>
    <property type="match status" value="1"/>
</dbReference>
<keyword evidence="8 12" id="KW-1133">Transmembrane helix</keyword>
<evidence type="ECO:0000256" key="7">
    <source>
        <dbReference type="ARBA" id="ARBA00022982"/>
    </source>
</evidence>
<keyword evidence="10 12" id="KW-0472">Membrane</keyword>
<keyword evidence="5 12" id="KW-0812">Transmembrane</keyword>
<accession>A0AAD4MPI7</accession>
<keyword evidence="15" id="KW-1185">Reference proteome</keyword>
<comment type="subcellular location">
    <subcellularLocation>
        <location evidence="2">Membrane</location>
        <topology evidence="2">Multi-pass membrane protein</topology>
    </subcellularLocation>
</comment>
<organism evidence="14 15">
    <name type="scientific">Ditylenchus destructor</name>
    <dbReference type="NCBI Taxonomy" id="166010"/>
    <lineage>
        <taxon>Eukaryota</taxon>
        <taxon>Metazoa</taxon>
        <taxon>Ecdysozoa</taxon>
        <taxon>Nematoda</taxon>
        <taxon>Chromadorea</taxon>
        <taxon>Rhabditida</taxon>
        <taxon>Tylenchina</taxon>
        <taxon>Tylenchomorpha</taxon>
        <taxon>Sphaerularioidea</taxon>
        <taxon>Anguinidae</taxon>
        <taxon>Anguininae</taxon>
        <taxon>Ditylenchus</taxon>
    </lineage>
</organism>
<dbReference type="PANTHER" id="PTHR15422:SF24">
    <property type="entry name" value="DOMON RELATED DOMAIN-CONTAINING PROTEIN"/>
    <property type="match status" value="1"/>
</dbReference>